<feature type="domain" description="HTH cro/C1-type" evidence="1">
    <location>
        <begin position="77"/>
        <end position="130"/>
    </location>
</feature>
<dbReference type="Pfam" id="PF01381">
    <property type="entry name" value="HTH_3"/>
    <property type="match status" value="1"/>
</dbReference>
<dbReference type="GO" id="GO:0001046">
    <property type="term" value="F:core promoter sequence-specific DNA binding"/>
    <property type="evidence" value="ECO:0007669"/>
    <property type="project" value="TreeGrafter"/>
</dbReference>
<evidence type="ECO:0000259" key="1">
    <source>
        <dbReference type="PROSITE" id="PS50943"/>
    </source>
</evidence>
<dbReference type="PANTHER" id="PTHR40455">
    <property type="entry name" value="ANTITOXIN HIGA"/>
    <property type="match status" value="1"/>
</dbReference>
<accession>A0A2P8GFK3</accession>
<reference evidence="2 3" key="1">
    <citation type="submission" date="2018-03" db="EMBL/GenBank/DDBJ databases">
        <title>Genomic Encyclopedia of Archaeal and Bacterial Type Strains, Phase II (KMG-II): from individual species to whole genera.</title>
        <authorList>
            <person name="Goeker M."/>
        </authorList>
    </citation>
    <scope>NUCLEOTIDE SEQUENCE [LARGE SCALE GENOMIC DNA]</scope>
    <source>
        <strain evidence="2 3">DSM 29057</strain>
    </source>
</reference>
<dbReference type="Proteomes" id="UP000241964">
    <property type="component" value="Unassembled WGS sequence"/>
</dbReference>
<proteinExistence type="predicted"/>
<dbReference type="InterPro" id="IPR039060">
    <property type="entry name" value="Antitox_HigA"/>
</dbReference>
<organism evidence="2 3">
    <name type="scientific">Dyadobacter jiangsuensis</name>
    <dbReference type="NCBI Taxonomy" id="1591085"/>
    <lineage>
        <taxon>Bacteria</taxon>
        <taxon>Pseudomonadati</taxon>
        <taxon>Bacteroidota</taxon>
        <taxon>Cytophagia</taxon>
        <taxon>Cytophagales</taxon>
        <taxon>Spirosomataceae</taxon>
        <taxon>Dyadobacter</taxon>
    </lineage>
</organism>
<evidence type="ECO:0000313" key="3">
    <source>
        <dbReference type="Proteomes" id="UP000241964"/>
    </source>
</evidence>
<comment type="caution">
    <text evidence="2">The sequence shown here is derived from an EMBL/GenBank/DDBJ whole genome shotgun (WGS) entry which is preliminary data.</text>
</comment>
<dbReference type="GO" id="GO:0006355">
    <property type="term" value="P:regulation of DNA-templated transcription"/>
    <property type="evidence" value="ECO:0007669"/>
    <property type="project" value="InterPro"/>
</dbReference>
<sequence length="134" mass="14993">MSALAINLNEITIKPITTQADFEEAGKVINALVDADLLEDEAERKRALDILEAITVLAIDYEKKHHPIPKPDPIEAIKERMEQLHLSRKDVAPYFGGENRVSEVLNKKRNLTIKMIREISKNLGIPAETLLAAS</sequence>
<name>A0A2P8GFK3_9BACT</name>
<keyword evidence="3" id="KW-1185">Reference proteome</keyword>
<dbReference type="OrthoDB" id="9796786at2"/>
<gene>
    <name evidence="2" type="ORF">CLV60_102473</name>
</gene>
<dbReference type="CDD" id="cd00093">
    <property type="entry name" value="HTH_XRE"/>
    <property type="match status" value="1"/>
</dbReference>
<dbReference type="SMART" id="SM00530">
    <property type="entry name" value="HTH_XRE"/>
    <property type="match status" value="1"/>
</dbReference>
<dbReference type="RefSeq" id="WP_106594350.1">
    <property type="nucleotide sequence ID" value="NZ_PYAS01000002.1"/>
</dbReference>
<dbReference type="PANTHER" id="PTHR40455:SF1">
    <property type="entry name" value="ANTITOXIN HIGA"/>
    <property type="match status" value="1"/>
</dbReference>
<dbReference type="EMBL" id="PYAS01000002">
    <property type="protein sequence ID" value="PSL32754.1"/>
    <property type="molecule type" value="Genomic_DNA"/>
</dbReference>
<dbReference type="InterPro" id="IPR010982">
    <property type="entry name" value="Lambda_DNA-bd_dom_sf"/>
</dbReference>
<evidence type="ECO:0000313" key="2">
    <source>
        <dbReference type="EMBL" id="PSL32754.1"/>
    </source>
</evidence>
<dbReference type="InterPro" id="IPR001387">
    <property type="entry name" value="Cro/C1-type_HTH"/>
</dbReference>
<dbReference type="Gene3D" id="1.10.260.40">
    <property type="entry name" value="lambda repressor-like DNA-binding domains"/>
    <property type="match status" value="1"/>
</dbReference>
<protein>
    <submittedName>
        <fullName evidence="2">HTH-type transcriptional regulator/antitoxin HigA</fullName>
    </submittedName>
</protein>
<dbReference type="SUPFAM" id="SSF47413">
    <property type="entry name" value="lambda repressor-like DNA-binding domains"/>
    <property type="match status" value="1"/>
</dbReference>
<dbReference type="PROSITE" id="PS50943">
    <property type="entry name" value="HTH_CROC1"/>
    <property type="match status" value="1"/>
</dbReference>
<dbReference type="AlphaFoldDB" id="A0A2P8GFK3"/>